<evidence type="ECO:0000313" key="2">
    <source>
        <dbReference type="Proteomes" id="UP000713479"/>
    </source>
</evidence>
<dbReference type="Proteomes" id="UP000713479">
    <property type="component" value="Unassembled WGS sequence"/>
</dbReference>
<reference evidence="1" key="1">
    <citation type="submission" date="2019-04" db="EMBL/GenBank/DDBJ databases">
        <title>Evolution of Biomass-Degrading Anaerobic Consortia Revealed by Metagenomics.</title>
        <authorList>
            <person name="Peng X."/>
        </authorList>
    </citation>
    <scope>NUCLEOTIDE SEQUENCE</scope>
    <source>
        <strain evidence="1">SIG13</strain>
    </source>
</reference>
<gene>
    <name evidence="1" type="ORF">E7Z74_02965</name>
</gene>
<dbReference type="EMBL" id="SUTF01000003">
    <property type="protein sequence ID" value="MBE6510216.1"/>
    <property type="molecule type" value="Genomic_DNA"/>
</dbReference>
<sequence>MIEEDMARLIELNEKIVSQNDEIIRLLLKLAGEGKSRDDSITNPEVKDSGYDVLVNEGGKIFVDSALSGINLGDFSSSEQSKQMDEKDFGLSEGSGENLLDSKLDVGEVFFIGNSEDGNFDAYKLSIKQSDEFKVSPKNLEEDIRNNIPDYNCEITIDNLTGDGITNQYNMPLVIANESLVRNEIIASGTVILDDEPYENLSEIIRFAMENGAKKVHLSLKNAMAVINAPPEILEFLDFYRTYEQIFDKLF</sequence>
<name>A0A8T3VQ68_9EURY</name>
<dbReference type="AlphaFoldDB" id="A0A8T3VQ68"/>
<organism evidence="1 2">
    <name type="scientific">Methanobrevibacter millerae</name>
    <dbReference type="NCBI Taxonomy" id="230361"/>
    <lineage>
        <taxon>Archaea</taxon>
        <taxon>Methanobacteriati</taxon>
        <taxon>Methanobacteriota</taxon>
        <taxon>Methanomada group</taxon>
        <taxon>Methanobacteria</taxon>
        <taxon>Methanobacteriales</taxon>
        <taxon>Methanobacteriaceae</taxon>
        <taxon>Methanobrevibacter</taxon>
    </lineage>
</organism>
<protein>
    <submittedName>
        <fullName evidence="1">Uncharacterized protein</fullName>
    </submittedName>
</protein>
<evidence type="ECO:0000313" key="1">
    <source>
        <dbReference type="EMBL" id="MBE6510216.1"/>
    </source>
</evidence>
<proteinExistence type="predicted"/>
<comment type="caution">
    <text evidence="1">The sequence shown here is derived from an EMBL/GenBank/DDBJ whole genome shotgun (WGS) entry which is preliminary data.</text>
</comment>
<accession>A0A8T3VQ68</accession>